<dbReference type="InterPro" id="IPR031107">
    <property type="entry name" value="Small_HSP"/>
</dbReference>
<dbReference type="Gene3D" id="2.60.40.790">
    <property type="match status" value="1"/>
</dbReference>
<gene>
    <name evidence="4" type="ORF">ERL59_03125</name>
</gene>
<evidence type="ECO:0000259" key="3">
    <source>
        <dbReference type="PROSITE" id="PS01031"/>
    </source>
</evidence>
<evidence type="ECO:0000256" key="1">
    <source>
        <dbReference type="PROSITE-ProRule" id="PRU00285"/>
    </source>
</evidence>
<dbReference type="RefSeq" id="WP_160644406.1">
    <property type="nucleotide sequence ID" value="NZ_SIJB01000007.1"/>
</dbReference>
<name>A0A6N9PYR4_9BACL</name>
<dbReference type="EMBL" id="SIJB01000007">
    <property type="protein sequence ID" value="NBI27952.1"/>
    <property type="molecule type" value="Genomic_DNA"/>
</dbReference>
<dbReference type="CDD" id="cd06464">
    <property type="entry name" value="ACD_sHsps-like"/>
    <property type="match status" value="1"/>
</dbReference>
<dbReference type="SUPFAM" id="SSF49764">
    <property type="entry name" value="HSP20-like chaperones"/>
    <property type="match status" value="1"/>
</dbReference>
<dbReference type="AlphaFoldDB" id="A0A6N9PYR4"/>
<dbReference type="InterPro" id="IPR002068">
    <property type="entry name" value="A-crystallin/Hsp20_dom"/>
</dbReference>
<sequence>MSLIPFEPFRELDTFRRELDNFFNSKFPSGFNFGMPRIDIHETDNVVIVMCDLPALQQKDDVSIDIHNNVLTISGSINKSNEVKEEHLYKRERYSGQFRRSIPLPASVSDDDVKAVYKNGVLEIKMHKINESRSKKINIDFE</sequence>
<accession>A0A6N9PYR4</accession>
<dbReference type="Pfam" id="PF00011">
    <property type="entry name" value="HSP20"/>
    <property type="match status" value="1"/>
</dbReference>
<feature type="domain" description="SHSP" evidence="3">
    <location>
        <begin position="29"/>
        <end position="142"/>
    </location>
</feature>
<comment type="caution">
    <text evidence="4">The sequence shown here is derived from an EMBL/GenBank/DDBJ whole genome shotgun (WGS) entry which is preliminary data.</text>
</comment>
<evidence type="ECO:0000256" key="2">
    <source>
        <dbReference type="RuleBase" id="RU003616"/>
    </source>
</evidence>
<evidence type="ECO:0000313" key="4">
    <source>
        <dbReference type="EMBL" id="NBI27952.1"/>
    </source>
</evidence>
<comment type="similarity">
    <text evidence="1 2">Belongs to the small heat shock protein (HSP20) family.</text>
</comment>
<dbReference type="PANTHER" id="PTHR11527">
    <property type="entry name" value="HEAT-SHOCK PROTEIN 20 FAMILY MEMBER"/>
    <property type="match status" value="1"/>
</dbReference>
<reference evidence="4 5" key="1">
    <citation type="submission" date="2019-01" db="EMBL/GenBank/DDBJ databases">
        <title>Chengkuizengella sp. nov., isolated from deep-sea sediment of East Pacific Ocean.</title>
        <authorList>
            <person name="Yang J."/>
            <person name="Lai Q."/>
            <person name="Shao Z."/>
        </authorList>
    </citation>
    <scope>NUCLEOTIDE SEQUENCE [LARGE SCALE GENOMIC DNA]</scope>
    <source>
        <strain evidence="4 5">YPA3-1-1</strain>
    </source>
</reference>
<organism evidence="4 5">
    <name type="scientific">Chengkuizengella marina</name>
    <dbReference type="NCBI Taxonomy" id="2507566"/>
    <lineage>
        <taxon>Bacteria</taxon>
        <taxon>Bacillati</taxon>
        <taxon>Bacillota</taxon>
        <taxon>Bacilli</taxon>
        <taxon>Bacillales</taxon>
        <taxon>Paenibacillaceae</taxon>
        <taxon>Chengkuizengella</taxon>
    </lineage>
</organism>
<dbReference type="OrthoDB" id="1806521at2"/>
<dbReference type="InterPro" id="IPR008978">
    <property type="entry name" value="HSP20-like_chaperone"/>
</dbReference>
<dbReference type="PROSITE" id="PS01031">
    <property type="entry name" value="SHSP"/>
    <property type="match status" value="1"/>
</dbReference>
<proteinExistence type="inferred from homology"/>
<protein>
    <submittedName>
        <fullName evidence="4">Hsp20/alpha crystallin family protein</fullName>
    </submittedName>
</protein>
<keyword evidence="5" id="KW-1185">Reference proteome</keyword>
<evidence type="ECO:0000313" key="5">
    <source>
        <dbReference type="Proteomes" id="UP000448943"/>
    </source>
</evidence>
<dbReference type="Proteomes" id="UP000448943">
    <property type="component" value="Unassembled WGS sequence"/>
</dbReference>